<dbReference type="PANTHER" id="PTHR32071">
    <property type="entry name" value="TRANSCRIPTIONAL REGULATORY PROTEIN"/>
    <property type="match status" value="1"/>
</dbReference>
<reference evidence="5" key="1">
    <citation type="journal article" date="2014" name="Front. Microbiol.">
        <title>High frequency of phylogenetically diverse reductive dehalogenase-homologous genes in deep subseafloor sedimentary metagenomes.</title>
        <authorList>
            <person name="Kawai M."/>
            <person name="Futagami T."/>
            <person name="Toyoda A."/>
            <person name="Takaki Y."/>
            <person name="Nishi S."/>
            <person name="Hori S."/>
            <person name="Arai W."/>
            <person name="Tsubouchi T."/>
            <person name="Morono Y."/>
            <person name="Uchiyama I."/>
            <person name="Ito T."/>
            <person name="Fujiyama A."/>
            <person name="Inagaki F."/>
            <person name="Takami H."/>
        </authorList>
    </citation>
    <scope>NUCLEOTIDE SEQUENCE</scope>
    <source>
        <strain evidence="5">Expedition CK06-06</strain>
    </source>
</reference>
<evidence type="ECO:0000259" key="4">
    <source>
        <dbReference type="PROSITE" id="PS50113"/>
    </source>
</evidence>
<proteinExistence type="predicted"/>
<dbReference type="EMBL" id="BARU01035454">
    <property type="protein sequence ID" value="GAH80790.1"/>
    <property type="molecule type" value="Genomic_DNA"/>
</dbReference>
<feature type="non-terminal residue" evidence="5">
    <location>
        <position position="1"/>
    </location>
</feature>
<dbReference type="SUPFAM" id="SSF55785">
    <property type="entry name" value="PYP-like sensor domain (PAS domain)"/>
    <property type="match status" value="1"/>
</dbReference>
<feature type="non-terminal residue" evidence="5">
    <location>
        <position position="254"/>
    </location>
</feature>
<dbReference type="InterPro" id="IPR002078">
    <property type="entry name" value="Sigma_54_int"/>
</dbReference>
<evidence type="ECO:0000259" key="3">
    <source>
        <dbReference type="PROSITE" id="PS50045"/>
    </source>
</evidence>
<feature type="domain" description="Sigma-54 factor interaction" evidence="3">
    <location>
        <begin position="98"/>
        <end position="254"/>
    </location>
</feature>
<accession>X1JGY1</accession>
<evidence type="ECO:0000256" key="2">
    <source>
        <dbReference type="ARBA" id="ARBA00022840"/>
    </source>
</evidence>
<comment type="caution">
    <text evidence="5">The sequence shown here is derived from an EMBL/GenBank/DDBJ whole genome shotgun (WGS) entry which is preliminary data.</text>
</comment>
<organism evidence="5">
    <name type="scientific">marine sediment metagenome</name>
    <dbReference type="NCBI Taxonomy" id="412755"/>
    <lineage>
        <taxon>unclassified sequences</taxon>
        <taxon>metagenomes</taxon>
        <taxon>ecological metagenomes</taxon>
    </lineage>
</organism>
<dbReference type="PROSITE" id="PS50045">
    <property type="entry name" value="SIGMA54_INTERACT_4"/>
    <property type="match status" value="1"/>
</dbReference>
<evidence type="ECO:0008006" key="6">
    <source>
        <dbReference type="Google" id="ProtNLM"/>
    </source>
</evidence>
<dbReference type="SMART" id="SM00382">
    <property type="entry name" value="AAA"/>
    <property type="match status" value="1"/>
</dbReference>
<dbReference type="GO" id="GO:0006355">
    <property type="term" value="P:regulation of DNA-templated transcription"/>
    <property type="evidence" value="ECO:0007669"/>
    <property type="project" value="InterPro"/>
</dbReference>
<dbReference type="Gene3D" id="3.40.50.300">
    <property type="entry name" value="P-loop containing nucleotide triphosphate hydrolases"/>
    <property type="match status" value="1"/>
</dbReference>
<dbReference type="AlphaFoldDB" id="X1JGY1"/>
<gene>
    <name evidence="5" type="ORF">S03H2_55500</name>
</gene>
<dbReference type="PANTHER" id="PTHR32071:SF122">
    <property type="entry name" value="SIGMA FACTOR"/>
    <property type="match status" value="1"/>
</dbReference>
<protein>
    <recommendedName>
        <fullName evidence="6">Sigma-54 factor interaction domain-containing protein</fullName>
    </recommendedName>
</protein>
<evidence type="ECO:0000313" key="5">
    <source>
        <dbReference type="EMBL" id="GAH80790.1"/>
    </source>
</evidence>
<keyword evidence="2" id="KW-0067">ATP-binding</keyword>
<dbReference type="Pfam" id="PF13426">
    <property type="entry name" value="PAS_9"/>
    <property type="match status" value="1"/>
</dbReference>
<dbReference type="Gene3D" id="3.30.450.20">
    <property type="entry name" value="PAS domain"/>
    <property type="match status" value="1"/>
</dbReference>
<dbReference type="InterPro" id="IPR027417">
    <property type="entry name" value="P-loop_NTPase"/>
</dbReference>
<sequence length="254" mass="27733">TGFSREDAVGQYCFDVFRASICQSDCALRHTLETGEQVVNQAANIITKAGRQVPISISTAVLRDETGEVIGGVETFRDLSALEVLRKELAQRYSFEDIVSKNHRMLEIFRILPDVAESDCTVLIQGPSGSGKELLARALHNLSRRREGPYVAVNCGALPETLLESELFGYVKGAFTGADRDKPGRFALAEAGTLLLDEVGDLAPALQIKLLRVLEERAYEPLGATASVQADVRVIAATHRDLARSVEEGTFRQD</sequence>
<keyword evidence="1" id="KW-0547">Nucleotide-binding</keyword>
<feature type="domain" description="PAC" evidence="4">
    <location>
        <begin position="39"/>
        <end position="91"/>
    </location>
</feature>
<name>X1JGY1_9ZZZZ</name>
<dbReference type="InterPro" id="IPR035965">
    <property type="entry name" value="PAS-like_dom_sf"/>
</dbReference>
<dbReference type="Pfam" id="PF00158">
    <property type="entry name" value="Sigma54_activat"/>
    <property type="match status" value="1"/>
</dbReference>
<dbReference type="NCBIfam" id="TIGR00229">
    <property type="entry name" value="sensory_box"/>
    <property type="match status" value="1"/>
</dbReference>
<dbReference type="SUPFAM" id="SSF52540">
    <property type="entry name" value="P-loop containing nucleoside triphosphate hydrolases"/>
    <property type="match status" value="1"/>
</dbReference>
<dbReference type="GO" id="GO:0005524">
    <property type="term" value="F:ATP binding"/>
    <property type="evidence" value="ECO:0007669"/>
    <property type="project" value="UniProtKB-KW"/>
</dbReference>
<dbReference type="InterPro" id="IPR003593">
    <property type="entry name" value="AAA+_ATPase"/>
</dbReference>
<dbReference type="InterPro" id="IPR000014">
    <property type="entry name" value="PAS"/>
</dbReference>
<dbReference type="CDD" id="cd00009">
    <property type="entry name" value="AAA"/>
    <property type="match status" value="1"/>
</dbReference>
<dbReference type="InterPro" id="IPR000700">
    <property type="entry name" value="PAS-assoc_C"/>
</dbReference>
<dbReference type="FunFam" id="3.40.50.300:FF:000006">
    <property type="entry name" value="DNA-binding transcriptional regulator NtrC"/>
    <property type="match status" value="1"/>
</dbReference>
<evidence type="ECO:0000256" key="1">
    <source>
        <dbReference type="ARBA" id="ARBA00022741"/>
    </source>
</evidence>
<dbReference type="PROSITE" id="PS50113">
    <property type="entry name" value="PAC"/>
    <property type="match status" value="1"/>
</dbReference>